<gene>
    <name evidence="1" type="ORF">DFJ69_6101</name>
</gene>
<evidence type="ECO:0000313" key="2">
    <source>
        <dbReference type="Proteomes" id="UP000256661"/>
    </source>
</evidence>
<dbReference type="EMBL" id="QTTT01000001">
    <property type="protein sequence ID" value="REF00552.1"/>
    <property type="molecule type" value="Genomic_DNA"/>
</dbReference>
<evidence type="ECO:0000313" key="1">
    <source>
        <dbReference type="EMBL" id="REF00552.1"/>
    </source>
</evidence>
<sequence length="116" mass="13292">MLRSTWRSPTVGNAEEIIDLIQARLDALPMRTGDIAAFLTRHHIEGRLGAVDDCPLSRYLSANVPVRYRVHVSDHQVIVVDAVFRPLYRLPLLAHHTTFLRRFDAGRFPALTTHRR</sequence>
<organism evidence="1 2">
    <name type="scientific">Thermomonospora umbrina</name>
    <dbReference type="NCBI Taxonomy" id="111806"/>
    <lineage>
        <taxon>Bacteria</taxon>
        <taxon>Bacillati</taxon>
        <taxon>Actinomycetota</taxon>
        <taxon>Actinomycetes</taxon>
        <taxon>Streptosporangiales</taxon>
        <taxon>Thermomonosporaceae</taxon>
        <taxon>Thermomonospora</taxon>
    </lineage>
</organism>
<proteinExistence type="predicted"/>
<protein>
    <submittedName>
        <fullName evidence="1">Uncharacterized protein</fullName>
    </submittedName>
</protein>
<dbReference type="RefSeq" id="WP_116025690.1">
    <property type="nucleotide sequence ID" value="NZ_QTTT01000001.1"/>
</dbReference>
<dbReference type="Proteomes" id="UP000256661">
    <property type="component" value="Unassembled WGS sequence"/>
</dbReference>
<name>A0A3D9T9V1_9ACTN</name>
<accession>A0A3D9T9V1</accession>
<keyword evidence="2" id="KW-1185">Reference proteome</keyword>
<reference evidence="1 2" key="1">
    <citation type="submission" date="2018-08" db="EMBL/GenBank/DDBJ databases">
        <title>Sequencing the genomes of 1000 actinobacteria strains.</title>
        <authorList>
            <person name="Klenk H.-P."/>
        </authorList>
    </citation>
    <scope>NUCLEOTIDE SEQUENCE [LARGE SCALE GENOMIC DNA]</scope>
    <source>
        <strain evidence="1 2">DSM 43927</strain>
    </source>
</reference>
<comment type="caution">
    <text evidence="1">The sequence shown here is derived from an EMBL/GenBank/DDBJ whole genome shotgun (WGS) entry which is preliminary data.</text>
</comment>
<dbReference type="AlphaFoldDB" id="A0A3D9T9V1"/>